<feature type="transmembrane region" description="Helical" evidence="7">
    <location>
        <begin position="132"/>
        <end position="164"/>
    </location>
</feature>
<comment type="similarity">
    <text evidence="2">Belongs to the chromate ion transporter (CHR) (TC 2.A.51) family.</text>
</comment>
<dbReference type="InterPro" id="IPR003370">
    <property type="entry name" value="Chromate_transpt"/>
</dbReference>
<feature type="transmembrane region" description="Helical" evidence="7">
    <location>
        <begin position="401"/>
        <end position="421"/>
    </location>
</feature>
<sequence>MRFWIKLGWISFGGPAGQFAIMHRELVEKRRWLSEEHFLHALNFCMLLPGPEAQQLATYLGWRLHGARGGIAAGALFVIPSVLILFFLSWLYMAGGEVTWIQGIFYGLMPAVIAIVASAVKRIGSKALKTPALWVLALLAFVAIFFFKVNFVVILTVTALVGWIGARFCPSQFPAGKGYGKADAGRASFVQLPPSPRATLRRSLTVTGICLALWWLPVVACGLLSGWHGVHFQQGLFFSKTAMVTIGGAYAVLPYVNQMAVEHYHWLDAGQMMAGLGLAETTPGPLIMVLQFVGFVAAWQNPGDMSPLLAATLGAGITTWVTFLPCFLFVFLGAPHVERLHERPRLASVLTAITAAVVGVILNLAIWFAMHALFPEGRGFDAIVAVMAIAAWIAMERFKVGILPVLATCAALGVLVSMLGGV</sequence>
<comment type="subcellular location">
    <subcellularLocation>
        <location evidence="1">Cell membrane</location>
        <topology evidence="1">Multi-pass membrane protein</topology>
    </subcellularLocation>
</comment>
<protein>
    <submittedName>
        <fullName evidence="8">Chromate efflux transporter</fullName>
    </submittedName>
</protein>
<keyword evidence="9" id="KW-1185">Reference proteome</keyword>
<proteinExistence type="inferred from homology"/>
<organism evidence="8 9">
    <name type="scientific">Luteolibacter flavescens</name>
    <dbReference type="NCBI Taxonomy" id="1859460"/>
    <lineage>
        <taxon>Bacteria</taxon>
        <taxon>Pseudomonadati</taxon>
        <taxon>Verrucomicrobiota</taxon>
        <taxon>Verrucomicrobiia</taxon>
        <taxon>Verrucomicrobiales</taxon>
        <taxon>Verrucomicrobiaceae</taxon>
        <taxon>Luteolibacter</taxon>
    </lineage>
</organism>
<feature type="transmembrane region" description="Helical" evidence="7">
    <location>
        <begin position="308"/>
        <end position="334"/>
    </location>
</feature>
<evidence type="ECO:0000256" key="3">
    <source>
        <dbReference type="ARBA" id="ARBA00022475"/>
    </source>
</evidence>
<evidence type="ECO:0000256" key="5">
    <source>
        <dbReference type="ARBA" id="ARBA00022989"/>
    </source>
</evidence>
<dbReference type="Pfam" id="PF02417">
    <property type="entry name" value="Chromate_transp"/>
    <property type="match status" value="2"/>
</dbReference>
<keyword evidence="4 7" id="KW-0812">Transmembrane</keyword>
<evidence type="ECO:0000256" key="7">
    <source>
        <dbReference type="SAM" id="Phobius"/>
    </source>
</evidence>
<feature type="transmembrane region" description="Helical" evidence="7">
    <location>
        <begin position="379"/>
        <end position="395"/>
    </location>
</feature>
<feature type="transmembrane region" description="Helical" evidence="7">
    <location>
        <begin position="346"/>
        <end position="367"/>
    </location>
</feature>
<evidence type="ECO:0000256" key="1">
    <source>
        <dbReference type="ARBA" id="ARBA00004651"/>
    </source>
</evidence>
<evidence type="ECO:0000313" key="9">
    <source>
        <dbReference type="Proteomes" id="UP001207930"/>
    </source>
</evidence>
<feature type="transmembrane region" description="Helical" evidence="7">
    <location>
        <begin position="71"/>
        <end position="93"/>
    </location>
</feature>
<dbReference type="PANTHER" id="PTHR33567:SF3">
    <property type="entry name" value="CHROMATE ION TRANSPORTER (EUROFUNG)"/>
    <property type="match status" value="1"/>
</dbReference>
<feature type="transmembrane region" description="Helical" evidence="7">
    <location>
        <begin position="236"/>
        <end position="256"/>
    </location>
</feature>
<comment type="caution">
    <text evidence="8">The sequence shown here is derived from an EMBL/GenBank/DDBJ whole genome shotgun (WGS) entry which is preliminary data.</text>
</comment>
<dbReference type="NCBIfam" id="TIGR00937">
    <property type="entry name" value="2A51"/>
    <property type="match status" value="1"/>
</dbReference>
<dbReference type="PIRSF" id="PIRSF004810">
    <property type="entry name" value="ChrA"/>
    <property type="match status" value="1"/>
</dbReference>
<dbReference type="PANTHER" id="PTHR33567">
    <property type="entry name" value="CHROMATE ION TRANSPORTER (EUROFUNG)"/>
    <property type="match status" value="1"/>
</dbReference>
<feature type="transmembrane region" description="Helical" evidence="7">
    <location>
        <begin position="99"/>
        <end position="120"/>
    </location>
</feature>
<reference evidence="8 9" key="1">
    <citation type="submission" date="2022-10" db="EMBL/GenBank/DDBJ databases">
        <title>Luteolibacter flavescens strain MCCC 1K03193, whole genome shotgun sequencing project.</title>
        <authorList>
            <person name="Zhao G."/>
            <person name="Shen L."/>
        </authorList>
    </citation>
    <scope>NUCLEOTIDE SEQUENCE [LARGE SCALE GENOMIC DNA]</scope>
    <source>
        <strain evidence="8 9">MCCC 1K03193</strain>
    </source>
</reference>
<dbReference type="Proteomes" id="UP001207930">
    <property type="component" value="Unassembled WGS sequence"/>
</dbReference>
<keyword evidence="6 7" id="KW-0472">Membrane</keyword>
<dbReference type="InterPro" id="IPR014047">
    <property type="entry name" value="Chr_Tranpt_l_chain"/>
</dbReference>
<evidence type="ECO:0000256" key="4">
    <source>
        <dbReference type="ARBA" id="ARBA00022692"/>
    </source>
</evidence>
<name>A0ABT3FU56_9BACT</name>
<evidence type="ECO:0000256" key="6">
    <source>
        <dbReference type="ARBA" id="ARBA00023136"/>
    </source>
</evidence>
<accession>A0ABT3FU56</accession>
<keyword evidence="5 7" id="KW-1133">Transmembrane helix</keyword>
<feature type="transmembrane region" description="Helical" evidence="7">
    <location>
        <begin position="276"/>
        <end position="296"/>
    </location>
</feature>
<evidence type="ECO:0000313" key="8">
    <source>
        <dbReference type="EMBL" id="MCW1886761.1"/>
    </source>
</evidence>
<dbReference type="EMBL" id="JAPDDS010000012">
    <property type="protein sequence ID" value="MCW1886761.1"/>
    <property type="molecule type" value="Genomic_DNA"/>
</dbReference>
<evidence type="ECO:0000256" key="2">
    <source>
        <dbReference type="ARBA" id="ARBA00005262"/>
    </source>
</evidence>
<keyword evidence="3" id="KW-1003">Cell membrane</keyword>
<gene>
    <name evidence="8" type="primary">chrA</name>
    <name evidence="8" type="ORF">OKA04_18625</name>
</gene>
<feature type="transmembrane region" description="Helical" evidence="7">
    <location>
        <begin position="204"/>
        <end position="224"/>
    </location>
</feature>